<proteinExistence type="predicted"/>
<dbReference type="Proteomes" id="UP000324800">
    <property type="component" value="Unassembled WGS sequence"/>
</dbReference>
<dbReference type="GO" id="GO:0051879">
    <property type="term" value="F:Hsp90 protein binding"/>
    <property type="evidence" value="ECO:0007669"/>
    <property type="project" value="TreeGrafter"/>
</dbReference>
<dbReference type="AlphaFoldDB" id="A0A5J4WX89"/>
<dbReference type="SUPFAM" id="SSF48371">
    <property type="entry name" value="ARM repeat"/>
    <property type="match status" value="1"/>
</dbReference>
<evidence type="ECO:0000313" key="2">
    <source>
        <dbReference type="EMBL" id="KAA6399688.1"/>
    </source>
</evidence>
<dbReference type="InterPro" id="IPR019399">
    <property type="entry name" value="Parkin_co-regulated_protein"/>
</dbReference>
<dbReference type="Pfam" id="PF10274">
    <property type="entry name" value="ParcG"/>
    <property type="match status" value="1"/>
</dbReference>
<comment type="caution">
    <text evidence="2">The sequence shown here is derived from an EMBL/GenBank/DDBJ whole genome shotgun (WGS) entry which is preliminary data.</text>
</comment>
<sequence>MSSFENSNSPKLSKDQTLDLAASLNMGGSAPGRMRRDGPPSAQSVVVREASPSEFRMFYDRGDLPIALEHRAGENAIHWKIDPEQLDYHHYLPIFFEGLRETVEPYRLLAKQGTVDLLTKGGSKILPVIPQLILPIKTALNTRNPEILCRVLIILQKLVVSGEMIGETLVPYYRQILPMFNLFKRMNINIGDNFEYGQRKRQNLGDLVQETLELFEIHGGKDAFINIKYMIPTYESVVQN</sequence>
<accession>A0A5J4WX89</accession>
<dbReference type="PANTHER" id="PTHR21207">
    <property type="entry name" value="PARKIN COREGULATED GENE PROTEIN PARK2 COREGULATED"/>
    <property type="match status" value="1"/>
</dbReference>
<dbReference type="EMBL" id="SNRW01000702">
    <property type="protein sequence ID" value="KAA6399688.1"/>
    <property type="molecule type" value="Genomic_DNA"/>
</dbReference>
<evidence type="ECO:0000256" key="1">
    <source>
        <dbReference type="SAM" id="MobiDB-lite"/>
    </source>
</evidence>
<dbReference type="OrthoDB" id="5954824at2759"/>
<organism evidence="2 3">
    <name type="scientific">Streblomastix strix</name>
    <dbReference type="NCBI Taxonomy" id="222440"/>
    <lineage>
        <taxon>Eukaryota</taxon>
        <taxon>Metamonada</taxon>
        <taxon>Preaxostyla</taxon>
        <taxon>Oxymonadida</taxon>
        <taxon>Streblomastigidae</taxon>
        <taxon>Streblomastix</taxon>
    </lineage>
</organism>
<dbReference type="PANTHER" id="PTHR21207:SF2">
    <property type="entry name" value="PARKIN COREGULATED GENE PROTEIN"/>
    <property type="match status" value="1"/>
</dbReference>
<protein>
    <submittedName>
        <fullName evidence="2">Putative parkin coregulated-like protein</fullName>
    </submittedName>
</protein>
<dbReference type="GO" id="GO:0030544">
    <property type="term" value="F:Hsp70 protein binding"/>
    <property type="evidence" value="ECO:0007669"/>
    <property type="project" value="TreeGrafter"/>
</dbReference>
<gene>
    <name evidence="2" type="ORF">EZS28_004788</name>
</gene>
<dbReference type="InterPro" id="IPR016024">
    <property type="entry name" value="ARM-type_fold"/>
</dbReference>
<evidence type="ECO:0000313" key="3">
    <source>
        <dbReference type="Proteomes" id="UP000324800"/>
    </source>
</evidence>
<feature type="region of interest" description="Disordered" evidence="1">
    <location>
        <begin position="24"/>
        <end position="44"/>
    </location>
</feature>
<reference evidence="2 3" key="1">
    <citation type="submission" date="2019-03" db="EMBL/GenBank/DDBJ databases">
        <title>Single cell metagenomics reveals metabolic interactions within the superorganism composed of flagellate Streblomastix strix and complex community of Bacteroidetes bacteria on its surface.</title>
        <authorList>
            <person name="Treitli S.C."/>
            <person name="Kolisko M."/>
            <person name="Husnik F."/>
            <person name="Keeling P."/>
            <person name="Hampl V."/>
        </authorList>
    </citation>
    <scope>NUCLEOTIDE SEQUENCE [LARGE SCALE GENOMIC DNA]</scope>
    <source>
        <strain evidence="2">ST1C</strain>
    </source>
</reference>
<name>A0A5J4WX89_9EUKA</name>